<dbReference type="InterPro" id="IPR025159">
    <property type="entry name" value="AbiEi_N"/>
</dbReference>
<dbReference type="OrthoDB" id="9789781at2"/>
<dbReference type="eggNOG" id="COG5340">
    <property type="taxonomic scope" value="Bacteria"/>
</dbReference>
<keyword evidence="3" id="KW-1185">Reference proteome</keyword>
<dbReference type="PATRIC" id="fig|1280954.3.peg.3142"/>
<evidence type="ECO:0000313" key="2">
    <source>
        <dbReference type="EMBL" id="KCZ97350.1"/>
    </source>
</evidence>
<evidence type="ECO:0000259" key="1">
    <source>
        <dbReference type="Pfam" id="PF13338"/>
    </source>
</evidence>
<dbReference type="RefSeq" id="WP_035600744.1">
    <property type="nucleotide sequence ID" value="NZ_ARYM01000021.1"/>
</dbReference>
<dbReference type="AlphaFoldDB" id="A0A062VH50"/>
<gene>
    <name evidence="2" type="ORF">HPO_15543</name>
</gene>
<sequence>MSQAPRKLRSSNKKGRALTQAERALALLDKTPLLRARDLVDAGIARETLRRLVQSGELEQPGRGLYRRVGGEMAAEASIAEVARRTPHAVVALLSALRFHGLTTQVPHEVWVYIGRKARVPARAPVKLRVFRVDGDGLTLGIDEHVIDGVPVKITNTARTIVDCFKRRSEVGLDVAIEALRDARRQRKVDLNEVWRIAERRRALTYMRPYLEAMG</sequence>
<dbReference type="Pfam" id="PF13338">
    <property type="entry name" value="AbiEi_4"/>
    <property type="match status" value="1"/>
</dbReference>
<dbReference type="Proteomes" id="UP000027100">
    <property type="component" value="Unassembled WGS sequence"/>
</dbReference>
<protein>
    <recommendedName>
        <fullName evidence="1">AbiEi antitoxin N-terminal domain-containing protein</fullName>
    </recommendedName>
</protein>
<reference evidence="2 3" key="1">
    <citation type="journal article" date="2014" name="Antonie Van Leeuwenhoek">
        <title>Hyphomonas beringensis sp. nov. and Hyphomonas chukchiensis sp. nov., isolated from surface seawater of the Bering Sea and Chukchi Sea.</title>
        <authorList>
            <person name="Li C."/>
            <person name="Lai Q."/>
            <person name="Li G."/>
            <person name="Dong C."/>
            <person name="Wang J."/>
            <person name="Liao Y."/>
            <person name="Shao Z."/>
        </authorList>
    </citation>
    <scope>NUCLEOTIDE SEQUENCE [LARGE SCALE GENOMIC DNA]</scope>
    <source>
        <strain evidence="2 3">PS728</strain>
    </source>
</reference>
<comment type="caution">
    <text evidence="2">The sequence shown here is derived from an EMBL/GenBank/DDBJ whole genome shotgun (WGS) entry which is preliminary data.</text>
</comment>
<name>A0A062VH50_9PROT</name>
<organism evidence="2 3">
    <name type="scientific">Hyphomonas polymorpha PS728</name>
    <dbReference type="NCBI Taxonomy" id="1280954"/>
    <lineage>
        <taxon>Bacteria</taxon>
        <taxon>Pseudomonadati</taxon>
        <taxon>Pseudomonadota</taxon>
        <taxon>Alphaproteobacteria</taxon>
        <taxon>Hyphomonadales</taxon>
        <taxon>Hyphomonadaceae</taxon>
        <taxon>Hyphomonas</taxon>
    </lineage>
</organism>
<proteinExistence type="predicted"/>
<accession>A0A062VH50</accession>
<feature type="domain" description="AbiEi antitoxin N-terminal" evidence="1">
    <location>
        <begin position="23"/>
        <end position="68"/>
    </location>
</feature>
<evidence type="ECO:0000313" key="3">
    <source>
        <dbReference type="Proteomes" id="UP000027100"/>
    </source>
</evidence>
<dbReference type="EMBL" id="ARYM01000021">
    <property type="protein sequence ID" value="KCZ97350.1"/>
    <property type="molecule type" value="Genomic_DNA"/>
</dbReference>